<gene>
    <name evidence="2" type="ORF">rosag_14260</name>
</gene>
<dbReference type="SMART" id="SM00327">
    <property type="entry name" value="VWA"/>
    <property type="match status" value="1"/>
</dbReference>
<dbReference type="PANTHER" id="PTHR30634">
    <property type="entry name" value="OUTER MEMBRANE LOLAB LIPOPROTEIN INSERTION APPARATUS"/>
    <property type="match status" value="1"/>
</dbReference>
<sequence>MTHFPFPHALPTDPEERRLHRWRLVLGGEAQEPMGVALDPAATAMDRALRALYEAGEGGASDGDRRGGLAASSPQVARWLGDIRTYFPSSVVRVMQRDALERLGLQRMLLEPELLASVEVDVHLVATLLSLGRVLPERTKETARLVVRRVVEEIERRLREPLQQAVRGALSRATHTRRPRPAEIDWHRTIRANLKHYQAEQRTIVPETIHGTARRRRALRDVVLLVDQSGSMATSVVYAGVLGAALASLPALATRMVVFDTAVVDLTDTLSDPVELLFGVQLGGGTDIHRALGYAQGVVRRPEDTVLVLITDLYEGGDRDGMLERAAALVGAGVQVVVLLALSDDGAPSFDARNAAALAAMGVPCFACTPDLFPELMAAALERRDVAAWAAERELVVARAEA</sequence>
<accession>A0AA37V9Z3</accession>
<reference evidence="2" key="1">
    <citation type="submission" date="2022-08" db="EMBL/GenBank/DDBJ databases">
        <title>Draft genome sequencing of Roseisolibacter agri AW1220.</title>
        <authorList>
            <person name="Tobiishi Y."/>
            <person name="Tonouchi A."/>
        </authorList>
    </citation>
    <scope>NUCLEOTIDE SEQUENCE</scope>
    <source>
        <strain evidence="2">AW1220</strain>
    </source>
</reference>
<dbReference type="RefSeq" id="WP_284349356.1">
    <property type="nucleotide sequence ID" value="NZ_BRXS01000002.1"/>
</dbReference>
<evidence type="ECO:0000259" key="1">
    <source>
        <dbReference type="SMART" id="SM00327"/>
    </source>
</evidence>
<comment type="caution">
    <text evidence="2">The sequence shown here is derived from an EMBL/GenBank/DDBJ whole genome shotgun (WGS) entry which is preliminary data.</text>
</comment>
<keyword evidence="3" id="KW-1185">Reference proteome</keyword>
<dbReference type="EMBL" id="BRXS01000002">
    <property type="protein sequence ID" value="GLC24913.1"/>
    <property type="molecule type" value="Genomic_DNA"/>
</dbReference>
<dbReference type="InterPro" id="IPR036465">
    <property type="entry name" value="vWFA_dom_sf"/>
</dbReference>
<dbReference type="PANTHER" id="PTHR30634:SF16">
    <property type="entry name" value="OUTER-MEMBRANE LIPOPROTEIN LOLB"/>
    <property type="match status" value="1"/>
</dbReference>
<dbReference type="Gene3D" id="3.40.50.410">
    <property type="entry name" value="von Willebrand factor, type A domain"/>
    <property type="match status" value="1"/>
</dbReference>
<dbReference type="InterPro" id="IPR050458">
    <property type="entry name" value="LolB"/>
</dbReference>
<evidence type="ECO:0000313" key="2">
    <source>
        <dbReference type="EMBL" id="GLC24913.1"/>
    </source>
</evidence>
<protein>
    <submittedName>
        <fullName evidence="2">VWA domain-containing protein</fullName>
    </submittedName>
</protein>
<dbReference type="InterPro" id="IPR002035">
    <property type="entry name" value="VWF_A"/>
</dbReference>
<proteinExistence type="predicted"/>
<name>A0AA37V9Z3_9BACT</name>
<feature type="domain" description="VWFA" evidence="1">
    <location>
        <begin position="219"/>
        <end position="378"/>
    </location>
</feature>
<dbReference type="SUPFAM" id="SSF53300">
    <property type="entry name" value="vWA-like"/>
    <property type="match status" value="1"/>
</dbReference>
<organism evidence="2 3">
    <name type="scientific">Roseisolibacter agri</name>
    <dbReference type="NCBI Taxonomy" id="2014610"/>
    <lineage>
        <taxon>Bacteria</taxon>
        <taxon>Pseudomonadati</taxon>
        <taxon>Gemmatimonadota</taxon>
        <taxon>Gemmatimonadia</taxon>
        <taxon>Gemmatimonadales</taxon>
        <taxon>Gemmatimonadaceae</taxon>
        <taxon>Roseisolibacter</taxon>
    </lineage>
</organism>
<dbReference type="Proteomes" id="UP001161325">
    <property type="component" value="Unassembled WGS sequence"/>
</dbReference>
<evidence type="ECO:0000313" key="3">
    <source>
        <dbReference type="Proteomes" id="UP001161325"/>
    </source>
</evidence>
<dbReference type="Pfam" id="PF05762">
    <property type="entry name" value="VWA_CoxE"/>
    <property type="match status" value="1"/>
</dbReference>
<dbReference type="AlphaFoldDB" id="A0AA37V9Z3"/>
<dbReference type="InterPro" id="IPR008912">
    <property type="entry name" value="Uncharacterised_CoxE"/>
</dbReference>